<dbReference type="eggNOG" id="COG0438">
    <property type="taxonomic scope" value="Bacteria"/>
</dbReference>
<sequence length="382" mass="43834">MSKILLIMPLSTLNWGEKNLGGVDSVCQMLVRQLAQQERPYHYRVLAFDPLNNHSYSGEIIQLSKHLEVVICPLREKRFGLPLPSLLSNWLRIQEQLKDYQPDLVHSHLNSWMMGLGQKTRNVLTLHSYRKIGRKPVSKLNDFVYEQIIPWVSHFSVDFYTCVGEELRQALSLETNKSIQVIGNPVDPDYFSANSANQNLPQNEVNLVTCALITRRKRIDRAIVLLRELKQRGQAATLRIIGLNMDSAYYAQLQQLIKEYELEQDVIFLGKLNQREIVQQYQQANIGIFTSQQETFGLAPLEMMAAGLPLISTPVGILGERQATFDQLGVVFMQEGQEAMIAERISQIKITDTQAIQTYLRDQFAVENVIEHYQNLYREVLS</sequence>
<evidence type="ECO:0000313" key="4">
    <source>
        <dbReference type="Proteomes" id="UP000000249"/>
    </source>
</evidence>
<dbReference type="SUPFAM" id="SSF53756">
    <property type="entry name" value="UDP-Glycosyltransferase/glycogen phosphorylase"/>
    <property type="match status" value="1"/>
</dbReference>
<dbReference type="AlphaFoldDB" id="A0A0H3AI02"/>
<evidence type="ECO:0000313" key="3">
    <source>
        <dbReference type="EMBL" id="ABQ20064.1"/>
    </source>
</evidence>
<accession>A0A0H3AI02</accession>
<dbReference type="InterPro" id="IPR028098">
    <property type="entry name" value="Glyco_trans_4-like_N"/>
</dbReference>
<name>A0A0H3AI02_VIBC3</name>
<feature type="domain" description="Glycosyl transferase family 1" evidence="1">
    <location>
        <begin position="196"/>
        <end position="348"/>
    </location>
</feature>
<dbReference type="InterPro" id="IPR001296">
    <property type="entry name" value="Glyco_trans_1"/>
</dbReference>
<dbReference type="PANTHER" id="PTHR12526:SF630">
    <property type="entry name" value="GLYCOSYLTRANSFERASE"/>
    <property type="match status" value="1"/>
</dbReference>
<dbReference type="PATRIC" id="fig|345073.21.peg.904"/>
<evidence type="ECO:0000259" key="1">
    <source>
        <dbReference type="Pfam" id="PF00534"/>
    </source>
</evidence>
<dbReference type="Pfam" id="PF13439">
    <property type="entry name" value="Glyco_transf_4"/>
    <property type="match status" value="1"/>
</dbReference>
<dbReference type="Pfam" id="PF00534">
    <property type="entry name" value="Glycos_transf_1"/>
    <property type="match status" value="1"/>
</dbReference>
<dbReference type="KEGG" id="vco:VC0395_A0444"/>
<dbReference type="KEGG" id="vcr:VC395_0936"/>
<dbReference type="OrthoDB" id="6314109at2"/>
<evidence type="ECO:0000259" key="2">
    <source>
        <dbReference type="Pfam" id="PF13439"/>
    </source>
</evidence>
<dbReference type="NCBIfam" id="NF038255">
    <property type="entry name" value="exopoly_VpsD"/>
    <property type="match status" value="1"/>
</dbReference>
<dbReference type="RefSeq" id="WP_000034986.1">
    <property type="nucleotide sequence ID" value="NC_009457.1"/>
</dbReference>
<dbReference type="EMBL" id="CP000627">
    <property type="protein sequence ID" value="ABQ20064.1"/>
    <property type="molecule type" value="Genomic_DNA"/>
</dbReference>
<protein>
    <submittedName>
        <fullName evidence="3">Exopolysaccharide biosynthesis protein EpsF</fullName>
    </submittedName>
</protein>
<proteinExistence type="predicted"/>
<dbReference type="GO" id="GO:0016757">
    <property type="term" value="F:glycosyltransferase activity"/>
    <property type="evidence" value="ECO:0007669"/>
    <property type="project" value="InterPro"/>
</dbReference>
<dbReference type="GO" id="GO:1901135">
    <property type="term" value="P:carbohydrate derivative metabolic process"/>
    <property type="evidence" value="ECO:0007669"/>
    <property type="project" value="UniProtKB-ARBA"/>
</dbReference>
<gene>
    <name evidence="3" type="ordered locus">VC0395_A0444</name>
</gene>
<feature type="domain" description="Glycosyltransferase subfamily 4-like N-terminal" evidence="2">
    <location>
        <begin position="21"/>
        <end position="189"/>
    </location>
</feature>
<dbReference type="CDD" id="cd03801">
    <property type="entry name" value="GT4_PimA-like"/>
    <property type="match status" value="1"/>
</dbReference>
<dbReference type="PANTHER" id="PTHR12526">
    <property type="entry name" value="GLYCOSYLTRANSFERASE"/>
    <property type="match status" value="1"/>
</dbReference>
<dbReference type="Proteomes" id="UP000000249">
    <property type="component" value="Chromosome 1"/>
</dbReference>
<reference evidence="3 4" key="1">
    <citation type="submission" date="2007-03" db="EMBL/GenBank/DDBJ databases">
        <authorList>
            <person name="Heidelberg J."/>
        </authorList>
    </citation>
    <scope>NUCLEOTIDE SEQUENCE [LARGE SCALE GENOMIC DNA]</scope>
    <source>
        <strain evidence="4">ATCC 39541 / Classical Ogawa 395 / O395</strain>
    </source>
</reference>
<organism evidence="3 4">
    <name type="scientific">Vibrio cholerae serotype O1 (strain ATCC 39541 / Classical Ogawa 395 / O395)</name>
    <dbReference type="NCBI Taxonomy" id="345073"/>
    <lineage>
        <taxon>Bacteria</taxon>
        <taxon>Pseudomonadati</taxon>
        <taxon>Pseudomonadota</taxon>
        <taxon>Gammaproteobacteria</taxon>
        <taxon>Vibrionales</taxon>
        <taxon>Vibrionaceae</taxon>
        <taxon>Vibrio</taxon>
    </lineage>
</organism>
<dbReference type="Gene3D" id="3.40.50.2000">
    <property type="entry name" value="Glycogen Phosphorylase B"/>
    <property type="match status" value="2"/>
</dbReference>